<proteinExistence type="predicted"/>
<name>A0ABT5X6H2_9EURY</name>
<gene>
    <name evidence="1" type="ORF">P0O15_03305</name>
</gene>
<organism evidence="1 2">
    <name type="scientific">Candidatus Methanocrinis natronophilus</name>
    <dbReference type="NCBI Taxonomy" id="3033396"/>
    <lineage>
        <taxon>Archaea</taxon>
        <taxon>Methanobacteriati</taxon>
        <taxon>Methanobacteriota</taxon>
        <taxon>Stenosarchaea group</taxon>
        <taxon>Methanomicrobia</taxon>
        <taxon>Methanotrichales</taxon>
        <taxon>Methanotrichaceae</taxon>
        <taxon>Methanocrinis</taxon>
    </lineage>
</organism>
<dbReference type="RefSeq" id="WP_316965958.1">
    <property type="nucleotide sequence ID" value="NZ_JARFPK010000009.1"/>
</dbReference>
<evidence type="ECO:0000313" key="1">
    <source>
        <dbReference type="EMBL" id="MDF0590202.1"/>
    </source>
</evidence>
<sequence length="120" mass="13242">MVYPRARVVHLAFSLPAVVLFELIKGCPHLEAVDELSSSRYRNMCKSSRSLLEAHGVKIFEGMVQRRRADRTGYFTVDDGAILRRVGELRARGLDSGQIVAKVAEEAGASPELVGFILGR</sequence>
<dbReference type="Proteomes" id="UP001220010">
    <property type="component" value="Unassembled WGS sequence"/>
</dbReference>
<evidence type="ECO:0000313" key="2">
    <source>
        <dbReference type="Proteomes" id="UP001220010"/>
    </source>
</evidence>
<keyword evidence="2" id="KW-1185">Reference proteome</keyword>
<dbReference type="InterPro" id="IPR012546">
    <property type="entry name" value="DUF1699"/>
</dbReference>
<comment type="caution">
    <text evidence="1">The sequence shown here is derived from an EMBL/GenBank/DDBJ whole genome shotgun (WGS) entry which is preliminary data.</text>
</comment>
<reference evidence="1 2" key="1">
    <citation type="submission" date="2023-03" db="EMBL/GenBank/DDBJ databases">
        <title>WGS of Methanotrichaceae archaeon Mx.</title>
        <authorList>
            <person name="Sorokin D.Y."/>
            <person name="Merkel A.Y."/>
        </authorList>
    </citation>
    <scope>NUCLEOTIDE SEQUENCE [LARGE SCALE GENOMIC DNA]</scope>
    <source>
        <strain evidence="1 2">Mx</strain>
    </source>
</reference>
<protein>
    <submittedName>
        <fullName evidence="1">DUF1699 family protein</fullName>
    </submittedName>
</protein>
<dbReference type="Pfam" id="PF08004">
    <property type="entry name" value="DUF1699"/>
    <property type="match status" value="1"/>
</dbReference>
<accession>A0ABT5X6H2</accession>
<dbReference type="EMBL" id="JARFPK010000009">
    <property type="protein sequence ID" value="MDF0590202.1"/>
    <property type="molecule type" value="Genomic_DNA"/>
</dbReference>